<dbReference type="EMBL" id="AP019376">
    <property type="protein sequence ID" value="BBH87363.1"/>
    <property type="molecule type" value="Genomic_DNA"/>
</dbReference>
<proteinExistence type="inferred from homology"/>
<dbReference type="PANTHER" id="PTHR43975:SF2">
    <property type="entry name" value="EG:BACR7A4.14 PROTEIN-RELATED"/>
    <property type="match status" value="1"/>
</dbReference>
<dbReference type="AlphaFoldDB" id="A0A455SFW8"/>
<dbReference type="PRINTS" id="PR00080">
    <property type="entry name" value="SDRFAMILY"/>
</dbReference>
<dbReference type="Gene3D" id="3.40.50.720">
    <property type="entry name" value="NAD(P)-binding Rossmann-like Domain"/>
    <property type="match status" value="1"/>
</dbReference>
<gene>
    <name evidence="4" type="ORF">KTC_21140</name>
</gene>
<dbReference type="FunFam" id="3.40.50.720:FF:000084">
    <property type="entry name" value="Short-chain dehydrogenase reductase"/>
    <property type="match status" value="1"/>
</dbReference>
<dbReference type="Pfam" id="PF13561">
    <property type="entry name" value="adh_short_C2"/>
    <property type="match status" value="1"/>
</dbReference>
<dbReference type="PRINTS" id="PR00081">
    <property type="entry name" value="GDHRDH"/>
</dbReference>
<reference evidence="4" key="1">
    <citation type="submission" date="2018-12" db="EMBL/GenBank/DDBJ databases">
        <title>Novel natural products biosynthetic potential of the class Ktedonobacteria.</title>
        <authorList>
            <person name="Zheng Y."/>
            <person name="Saitou A."/>
            <person name="Wang C.M."/>
            <person name="Toyoda A."/>
            <person name="Minakuchi Y."/>
            <person name="Sekiguchi Y."/>
            <person name="Ueda K."/>
            <person name="Takano H."/>
            <person name="Sakai Y."/>
            <person name="Yokota A."/>
            <person name="Yabe S."/>
        </authorList>
    </citation>
    <scope>NUCLEOTIDE SEQUENCE</scope>
    <source>
        <strain evidence="4">COM3</strain>
    </source>
</reference>
<dbReference type="InterPro" id="IPR036291">
    <property type="entry name" value="NAD(P)-bd_dom_sf"/>
</dbReference>
<dbReference type="InterPro" id="IPR057326">
    <property type="entry name" value="KR_dom"/>
</dbReference>
<dbReference type="InterPro" id="IPR020904">
    <property type="entry name" value="Sc_DH/Rdtase_CS"/>
</dbReference>
<dbReference type="InterPro" id="IPR002347">
    <property type="entry name" value="SDR_fam"/>
</dbReference>
<evidence type="ECO:0000313" key="4">
    <source>
        <dbReference type="EMBL" id="BBH87363.1"/>
    </source>
</evidence>
<dbReference type="SMART" id="SM00822">
    <property type="entry name" value="PKS_KR"/>
    <property type="match status" value="1"/>
</dbReference>
<evidence type="ECO:0000259" key="3">
    <source>
        <dbReference type="SMART" id="SM00822"/>
    </source>
</evidence>
<comment type="similarity">
    <text evidence="1">Belongs to the short-chain dehydrogenases/reductases (SDR) family.</text>
</comment>
<dbReference type="PROSITE" id="PS00061">
    <property type="entry name" value="ADH_SHORT"/>
    <property type="match status" value="1"/>
</dbReference>
<name>A0A455SFW8_9CHLR</name>
<dbReference type="CDD" id="cd05233">
    <property type="entry name" value="SDR_c"/>
    <property type="match status" value="1"/>
</dbReference>
<protein>
    <submittedName>
        <fullName evidence="4">Ketoreductase</fullName>
    </submittedName>
</protein>
<evidence type="ECO:0000256" key="1">
    <source>
        <dbReference type="ARBA" id="ARBA00006484"/>
    </source>
</evidence>
<accession>A0A455SFW8</accession>
<dbReference type="SUPFAM" id="SSF51735">
    <property type="entry name" value="NAD(P)-binding Rossmann-fold domains"/>
    <property type="match status" value="1"/>
</dbReference>
<dbReference type="GO" id="GO:0016491">
    <property type="term" value="F:oxidoreductase activity"/>
    <property type="evidence" value="ECO:0007669"/>
    <property type="project" value="UniProtKB-KW"/>
</dbReference>
<keyword evidence="2" id="KW-0560">Oxidoreductase</keyword>
<dbReference type="PANTHER" id="PTHR43975">
    <property type="entry name" value="ZGC:101858"/>
    <property type="match status" value="1"/>
</dbReference>
<feature type="domain" description="Ketoreductase" evidence="3">
    <location>
        <begin position="8"/>
        <end position="182"/>
    </location>
</feature>
<evidence type="ECO:0000256" key="2">
    <source>
        <dbReference type="ARBA" id="ARBA00023002"/>
    </source>
</evidence>
<organism evidence="4">
    <name type="scientific">Thermosporothrix sp. COM3</name>
    <dbReference type="NCBI Taxonomy" id="2490863"/>
    <lineage>
        <taxon>Bacteria</taxon>
        <taxon>Bacillati</taxon>
        <taxon>Chloroflexota</taxon>
        <taxon>Ktedonobacteria</taxon>
        <taxon>Ktedonobacterales</taxon>
        <taxon>Thermosporotrichaceae</taxon>
        <taxon>Thermosporothrix</taxon>
    </lineage>
</organism>
<sequence length="248" mass="26301">MQQNFHGKVIIITGGSSGIGKASARYFAQAGGNVLITGRREEALKAAAADHERISWMVADISQEEMAKAVVTRALELWGRIDVVVNNAAAIALTPLASVKTELMYALFQTNVFGPTWLSKAALPALSETKGSIVNISSISGQVAVVPETYYAASKAALEHLTRCWAVELAPLGIRVNAIAPGPTDTPALEAFAQSVQQEEYTAVPLHKRGTPEEVARWIAAVADPSVRWITGQIITVDGGVKLGASLQ</sequence>